<evidence type="ECO:0000313" key="3">
    <source>
        <dbReference type="WBParaSite" id="GPUH_0002242801-mRNA-1"/>
    </source>
</evidence>
<organism evidence="3">
    <name type="scientific">Gongylonema pulchrum</name>
    <dbReference type="NCBI Taxonomy" id="637853"/>
    <lineage>
        <taxon>Eukaryota</taxon>
        <taxon>Metazoa</taxon>
        <taxon>Ecdysozoa</taxon>
        <taxon>Nematoda</taxon>
        <taxon>Chromadorea</taxon>
        <taxon>Rhabditida</taxon>
        <taxon>Spirurina</taxon>
        <taxon>Spiruromorpha</taxon>
        <taxon>Spiruroidea</taxon>
        <taxon>Gongylonematidae</taxon>
        <taxon>Gongylonema</taxon>
    </lineage>
</organism>
<name>A0A183EN60_9BILA</name>
<reference evidence="3" key="1">
    <citation type="submission" date="2016-06" db="UniProtKB">
        <authorList>
            <consortium name="WormBaseParasite"/>
        </authorList>
    </citation>
    <scope>IDENTIFICATION</scope>
</reference>
<dbReference type="Proteomes" id="UP000271098">
    <property type="component" value="Unassembled WGS sequence"/>
</dbReference>
<proteinExistence type="predicted"/>
<dbReference type="WBParaSite" id="GPUH_0002242801-mRNA-1">
    <property type="protein sequence ID" value="GPUH_0002242801-mRNA-1"/>
    <property type="gene ID" value="GPUH_0002242801"/>
</dbReference>
<keyword evidence="2" id="KW-1185">Reference proteome</keyword>
<reference evidence="1 2" key="2">
    <citation type="submission" date="2018-11" db="EMBL/GenBank/DDBJ databases">
        <authorList>
            <consortium name="Pathogen Informatics"/>
        </authorList>
    </citation>
    <scope>NUCLEOTIDE SEQUENCE [LARGE SCALE GENOMIC DNA]</scope>
</reference>
<protein>
    <submittedName>
        <fullName evidence="1 3">Uncharacterized protein</fullName>
    </submittedName>
</protein>
<gene>
    <name evidence="1" type="ORF">GPUH_LOCUS22401</name>
</gene>
<dbReference type="EMBL" id="UYRT01095007">
    <property type="protein sequence ID" value="VDN39965.1"/>
    <property type="molecule type" value="Genomic_DNA"/>
</dbReference>
<dbReference type="AlphaFoldDB" id="A0A183EN60"/>
<evidence type="ECO:0000313" key="1">
    <source>
        <dbReference type="EMBL" id="VDN39965.1"/>
    </source>
</evidence>
<sequence>MSASQNGAESKRHLVVAPKAGVLQMEILCGQLSLFAGAHAVGANGTGLEPVARITCLRAVIRKPAGGSL</sequence>
<evidence type="ECO:0000313" key="2">
    <source>
        <dbReference type="Proteomes" id="UP000271098"/>
    </source>
</evidence>
<accession>A0A183EN60</accession>